<dbReference type="Proteomes" id="UP000215301">
    <property type="component" value="Unassembled WGS sequence"/>
</dbReference>
<keyword evidence="3 8" id="KW-0378">Hydrolase</keyword>
<dbReference type="OMA" id="PNTYMNL"/>
<reference evidence="11 13" key="1">
    <citation type="submission" date="2016-08" db="EMBL/GenBank/DDBJ databases">
        <title>A novel genetic cassette of butanologenic Thermoanaerobacterium thermosaccharolyticum that directly convert cellulose to butanol.</title>
        <authorList>
            <person name="Li T."/>
            <person name="He J."/>
        </authorList>
    </citation>
    <scope>NUCLEOTIDE SEQUENCE [LARGE SCALE GENOMIC DNA]</scope>
    <source>
        <strain evidence="11 13">TG57</strain>
    </source>
</reference>
<dbReference type="EMBL" id="NKHD01000025">
    <property type="protein sequence ID" value="OXT07067.1"/>
    <property type="molecule type" value="Genomic_DNA"/>
</dbReference>
<dbReference type="PANTHER" id="PTHR17224:SF1">
    <property type="entry name" value="PEPTIDYL-TRNA HYDROLASE"/>
    <property type="match status" value="1"/>
</dbReference>
<evidence type="ECO:0000256" key="10">
    <source>
        <dbReference type="RuleBase" id="RU004320"/>
    </source>
</evidence>
<feature type="site" description="Discriminates between blocked and unblocked aminoacyl-tRNA" evidence="8">
    <location>
        <position position="9"/>
    </location>
</feature>
<organism evidence="12 14">
    <name type="scientific">Thermoanaerobacterium thermosaccharolyticum</name>
    <name type="common">Clostridium thermosaccharolyticum</name>
    <dbReference type="NCBI Taxonomy" id="1517"/>
    <lineage>
        <taxon>Bacteria</taxon>
        <taxon>Bacillati</taxon>
        <taxon>Bacillota</taxon>
        <taxon>Clostridia</taxon>
        <taxon>Thermoanaerobacterales</taxon>
        <taxon>Thermoanaerobacteraceae</taxon>
        <taxon>Thermoanaerobacterium</taxon>
    </lineage>
</organism>
<sequence>MYIIVGLGNPGREYEGTRHNMGFDVIDDLSEKLNIAVKKLRFKSLIGEGIYKEEKVILQKPQTYMNSSGEAVYDIVNFYKLPLSNLIVVYDDKDLDVGKIRIRKKGSSGGHNGMKSIIYLLNSEDFPRVRVGIGKPKGDMIEHVLGRFNESDKTIVDNSIDRAADAIIDIIENGVEHAMNLFNGGSECLL</sequence>
<evidence type="ECO:0000256" key="1">
    <source>
        <dbReference type="ARBA" id="ARBA00013260"/>
    </source>
</evidence>
<evidence type="ECO:0000256" key="4">
    <source>
        <dbReference type="ARBA" id="ARBA00022884"/>
    </source>
</evidence>
<feature type="binding site" evidence="8">
    <location>
        <position position="14"/>
    </location>
    <ligand>
        <name>tRNA</name>
        <dbReference type="ChEBI" id="CHEBI:17843"/>
    </ligand>
</feature>
<dbReference type="GeneID" id="93863089"/>
<keyword evidence="4 8" id="KW-0694">RNA-binding</keyword>
<dbReference type="PROSITE" id="PS01195">
    <property type="entry name" value="PEPT_TRNA_HYDROL_1"/>
    <property type="match status" value="1"/>
</dbReference>
<dbReference type="PROSITE" id="PS01196">
    <property type="entry name" value="PEPT_TRNA_HYDROL_2"/>
    <property type="match status" value="1"/>
</dbReference>
<protein>
    <recommendedName>
        <fullName evidence="7 8">Peptidyl-tRNA hydrolase</fullName>
        <shortName evidence="8">Pth</shortName>
        <ecNumber evidence="1 8">3.1.1.29</ecNumber>
    </recommendedName>
</protein>
<name>A0A231VFW9_THETR</name>
<evidence type="ECO:0000313" key="13">
    <source>
        <dbReference type="Proteomes" id="UP000214975"/>
    </source>
</evidence>
<accession>A0A231VFW9</accession>
<evidence type="ECO:0000256" key="7">
    <source>
        <dbReference type="ARBA" id="ARBA00050038"/>
    </source>
</evidence>
<dbReference type="AlphaFoldDB" id="A0A231VFW9"/>
<dbReference type="Gene3D" id="3.40.50.1470">
    <property type="entry name" value="Peptidyl-tRNA hydrolase"/>
    <property type="match status" value="1"/>
</dbReference>
<evidence type="ECO:0000256" key="3">
    <source>
        <dbReference type="ARBA" id="ARBA00022801"/>
    </source>
</evidence>
<gene>
    <name evidence="8" type="primary">pth</name>
    <name evidence="12" type="ORF">CE561_09185</name>
    <name evidence="11" type="ORF">Thert_01596</name>
</gene>
<dbReference type="FunFam" id="3.40.50.1470:FF:000001">
    <property type="entry name" value="Peptidyl-tRNA hydrolase"/>
    <property type="match status" value="1"/>
</dbReference>
<comment type="subcellular location">
    <subcellularLocation>
        <location evidence="8">Cytoplasm</location>
    </subcellularLocation>
</comment>
<feature type="binding site" evidence="8">
    <location>
        <position position="64"/>
    </location>
    <ligand>
        <name>tRNA</name>
        <dbReference type="ChEBI" id="CHEBI:17843"/>
    </ligand>
</feature>
<dbReference type="NCBIfam" id="TIGR00447">
    <property type="entry name" value="pth"/>
    <property type="match status" value="1"/>
</dbReference>
<evidence type="ECO:0000313" key="12">
    <source>
        <dbReference type="EMBL" id="OXT07067.1"/>
    </source>
</evidence>
<comment type="function">
    <text evidence="8">Catalyzes the release of premature peptidyl moieties from peptidyl-tRNA molecules trapped in stalled 50S ribosomal subunits, and thus maintains levels of free tRNAs and 50S ribosomes.</text>
</comment>
<evidence type="ECO:0000313" key="11">
    <source>
        <dbReference type="EMBL" id="AST57616.1"/>
    </source>
</evidence>
<dbReference type="EMBL" id="CP016893">
    <property type="protein sequence ID" value="AST57616.1"/>
    <property type="molecule type" value="Genomic_DNA"/>
</dbReference>
<feature type="binding site" evidence="8">
    <location>
        <position position="66"/>
    </location>
    <ligand>
        <name>tRNA</name>
        <dbReference type="ChEBI" id="CHEBI:17843"/>
    </ligand>
</feature>
<evidence type="ECO:0000256" key="6">
    <source>
        <dbReference type="ARBA" id="ARBA00048707"/>
    </source>
</evidence>
<dbReference type="Proteomes" id="UP000214975">
    <property type="component" value="Chromosome"/>
</dbReference>
<feature type="site" description="Stabilizes the basic form of H active site to accept a proton" evidence="8">
    <location>
        <position position="91"/>
    </location>
</feature>
<feature type="active site" description="Proton acceptor" evidence="8">
    <location>
        <position position="19"/>
    </location>
</feature>
<comment type="similarity">
    <text evidence="5 8 10">Belongs to the PTH family.</text>
</comment>
<keyword evidence="8" id="KW-0963">Cytoplasm</keyword>
<dbReference type="GO" id="GO:0072344">
    <property type="term" value="P:rescue of stalled ribosome"/>
    <property type="evidence" value="ECO:0007669"/>
    <property type="project" value="UniProtKB-UniRule"/>
</dbReference>
<dbReference type="EC" id="3.1.1.29" evidence="1 8"/>
<evidence type="ECO:0000313" key="14">
    <source>
        <dbReference type="Proteomes" id="UP000215301"/>
    </source>
</evidence>
<dbReference type="PANTHER" id="PTHR17224">
    <property type="entry name" value="PEPTIDYL-TRNA HYDROLASE"/>
    <property type="match status" value="1"/>
</dbReference>
<keyword evidence="2 8" id="KW-0820">tRNA-binding</keyword>
<evidence type="ECO:0000256" key="5">
    <source>
        <dbReference type="ARBA" id="ARBA00038063"/>
    </source>
</evidence>
<feature type="binding site" evidence="8">
    <location>
        <position position="112"/>
    </location>
    <ligand>
        <name>tRNA</name>
        <dbReference type="ChEBI" id="CHEBI:17843"/>
    </ligand>
</feature>
<dbReference type="GO" id="GO:0006515">
    <property type="term" value="P:protein quality control for misfolded or incompletely synthesized proteins"/>
    <property type="evidence" value="ECO:0007669"/>
    <property type="project" value="UniProtKB-UniRule"/>
</dbReference>
<evidence type="ECO:0000256" key="2">
    <source>
        <dbReference type="ARBA" id="ARBA00022555"/>
    </source>
</evidence>
<dbReference type="SUPFAM" id="SSF53178">
    <property type="entry name" value="Peptidyl-tRNA hydrolase-like"/>
    <property type="match status" value="1"/>
</dbReference>
<dbReference type="InterPro" id="IPR018171">
    <property type="entry name" value="Pept_tRNA_hydro_CS"/>
</dbReference>
<proteinExistence type="inferred from homology"/>
<evidence type="ECO:0000256" key="9">
    <source>
        <dbReference type="RuleBase" id="RU000673"/>
    </source>
</evidence>
<dbReference type="GO" id="GO:0005737">
    <property type="term" value="C:cytoplasm"/>
    <property type="evidence" value="ECO:0007669"/>
    <property type="project" value="UniProtKB-SubCell"/>
</dbReference>
<evidence type="ECO:0000256" key="8">
    <source>
        <dbReference type="HAMAP-Rule" id="MF_00083"/>
    </source>
</evidence>
<dbReference type="Pfam" id="PF01195">
    <property type="entry name" value="Pept_tRNA_hydro"/>
    <property type="match status" value="1"/>
</dbReference>
<dbReference type="InterPro" id="IPR001328">
    <property type="entry name" value="Pept_tRNA_hydro"/>
</dbReference>
<dbReference type="RefSeq" id="WP_013296753.1">
    <property type="nucleotide sequence ID" value="NZ_CP016893.1"/>
</dbReference>
<dbReference type="GO" id="GO:0000049">
    <property type="term" value="F:tRNA binding"/>
    <property type="evidence" value="ECO:0007669"/>
    <property type="project" value="UniProtKB-UniRule"/>
</dbReference>
<dbReference type="HAMAP" id="MF_00083">
    <property type="entry name" value="Pept_tRNA_hydro_bact"/>
    <property type="match status" value="1"/>
</dbReference>
<reference evidence="12 14" key="2">
    <citation type="submission" date="2017-06" db="EMBL/GenBank/DDBJ databases">
        <title>Isolation and characterization of a thermophilic and butanogenic Thermoanaerobacterium thermosaccharolyticum M5 capable of efficient degradation of hemicellulose.</title>
        <authorList>
            <person name="Xin F."/>
            <person name="Jiang Y."/>
        </authorList>
    </citation>
    <scope>NUCLEOTIDE SEQUENCE [LARGE SCALE GENOMIC DNA]</scope>
    <source>
        <strain evidence="12 14">M5</strain>
    </source>
</reference>
<dbReference type="CDD" id="cd00462">
    <property type="entry name" value="PTH"/>
    <property type="match status" value="1"/>
</dbReference>
<comment type="subunit">
    <text evidence="8">Monomer.</text>
</comment>
<dbReference type="InterPro" id="IPR036416">
    <property type="entry name" value="Pept_tRNA_hydro_sf"/>
</dbReference>
<comment type="catalytic activity">
    <reaction evidence="6 8 9">
        <text>an N-acyl-L-alpha-aminoacyl-tRNA + H2O = an N-acyl-L-amino acid + a tRNA + H(+)</text>
        <dbReference type="Rhea" id="RHEA:54448"/>
        <dbReference type="Rhea" id="RHEA-COMP:10123"/>
        <dbReference type="Rhea" id="RHEA-COMP:13883"/>
        <dbReference type="ChEBI" id="CHEBI:15377"/>
        <dbReference type="ChEBI" id="CHEBI:15378"/>
        <dbReference type="ChEBI" id="CHEBI:59874"/>
        <dbReference type="ChEBI" id="CHEBI:78442"/>
        <dbReference type="ChEBI" id="CHEBI:138191"/>
        <dbReference type="EC" id="3.1.1.29"/>
    </reaction>
</comment>
<dbReference type="GO" id="GO:0004045">
    <property type="term" value="F:peptidyl-tRNA hydrolase activity"/>
    <property type="evidence" value="ECO:0007669"/>
    <property type="project" value="UniProtKB-UniRule"/>
</dbReference>
<comment type="function">
    <text evidence="8">Hydrolyzes ribosome-free peptidyl-tRNAs (with 1 or more amino acids incorporated), which drop off the ribosome during protein synthesis, or as a result of ribosome stalling.</text>
</comment>